<accession>A0A0B1S2C8</accession>
<name>A0A0B1S2C8_OESDE</name>
<dbReference type="InterPro" id="IPR016187">
    <property type="entry name" value="CTDL_fold"/>
</dbReference>
<dbReference type="EMBL" id="KN610172">
    <property type="protein sequence ID" value="KHJ78036.1"/>
    <property type="molecule type" value="Genomic_DNA"/>
</dbReference>
<keyword evidence="2" id="KW-1185">Reference proteome</keyword>
<proteinExistence type="predicted"/>
<sequence length="197" mass="22933">MMLLRNWNVRYIREDNSEVEHLLIMKRETWAKARKICNRAGMELGTFADDNEFAYVTRSMHGLCTSCSKAVWIKGTKRGDASKCKFADLKEIDPEEKFCSKSYETQRNSFVCTKQIGSEPSGINVTLRATTSSLRIAYPQRRVHVLYTFFAKPTTWYDAKRQCERRQMHLAKFHDDEEKILMLKIFQESCPGCTGSY</sequence>
<feature type="non-terminal residue" evidence="1">
    <location>
        <position position="197"/>
    </location>
</feature>
<dbReference type="OrthoDB" id="10581698at2759"/>
<dbReference type="InterPro" id="IPR016186">
    <property type="entry name" value="C-type_lectin-like/link_sf"/>
</dbReference>
<dbReference type="CDD" id="cd00037">
    <property type="entry name" value="CLECT"/>
    <property type="match status" value="2"/>
</dbReference>
<gene>
    <name evidence="1" type="ORF">OESDEN_22344</name>
</gene>
<organism evidence="1 2">
    <name type="scientific">Oesophagostomum dentatum</name>
    <name type="common">Nodular worm</name>
    <dbReference type="NCBI Taxonomy" id="61180"/>
    <lineage>
        <taxon>Eukaryota</taxon>
        <taxon>Metazoa</taxon>
        <taxon>Ecdysozoa</taxon>
        <taxon>Nematoda</taxon>
        <taxon>Chromadorea</taxon>
        <taxon>Rhabditida</taxon>
        <taxon>Rhabditina</taxon>
        <taxon>Rhabditomorpha</taxon>
        <taxon>Strongyloidea</taxon>
        <taxon>Strongylidae</taxon>
        <taxon>Oesophagostomum</taxon>
    </lineage>
</organism>
<evidence type="ECO:0008006" key="3">
    <source>
        <dbReference type="Google" id="ProtNLM"/>
    </source>
</evidence>
<dbReference type="SUPFAM" id="SSF56436">
    <property type="entry name" value="C-type lectin-like"/>
    <property type="match status" value="2"/>
</dbReference>
<evidence type="ECO:0000313" key="1">
    <source>
        <dbReference type="EMBL" id="KHJ78036.1"/>
    </source>
</evidence>
<protein>
    <recommendedName>
        <fullName evidence="3">Lectin C-type domain protein</fullName>
    </recommendedName>
</protein>
<dbReference type="Proteomes" id="UP000053660">
    <property type="component" value="Unassembled WGS sequence"/>
</dbReference>
<dbReference type="AlphaFoldDB" id="A0A0B1S2C8"/>
<dbReference type="Gene3D" id="3.10.100.10">
    <property type="entry name" value="Mannose-Binding Protein A, subunit A"/>
    <property type="match status" value="2"/>
</dbReference>
<evidence type="ECO:0000313" key="2">
    <source>
        <dbReference type="Proteomes" id="UP000053660"/>
    </source>
</evidence>
<reference evidence="1 2" key="1">
    <citation type="submission" date="2014-03" db="EMBL/GenBank/DDBJ databases">
        <title>Draft genome of the hookworm Oesophagostomum dentatum.</title>
        <authorList>
            <person name="Mitreva M."/>
        </authorList>
    </citation>
    <scope>NUCLEOTIDE SEQUENCE [LARGE SCALE GENOMIC DNA]</scope>
    <source>
        <strain evidence="1 2">OD-Hann</strain>
    </source>
</reference>